<keyword evidence="2 6" id="KW-0808">Transferase</keyword>
<dbReference type="EC" id="2.5.1.18" evidence="1"/>
<proteinExistence type="predicted"/>
<dbReference type="InterPro" id="IPR045073">
    <property type="entry name" value="Omega/Tau-like"/>
</dbReference>
<protein>
    <recommendedName>
        <fullName evidence="1">glutathione transferase</fullName>
        <ecNumber evidence="1">2.5.1.18</ecNumber>
    </recommendedName>
</protein>
<dbReference type="OrthoDB" id="9813092at2"/>
<evidence type="ECO:0000259" key="4">
    <source>
        <dbReference type="PROSITE" id="PS50404"/>
    </source>
</evidence>
<dbReference type="Pfam" id="PF13409">
    <property type="entry name" value="GST_N_2"/>
    <property type="match status" value="1"/>
</dbReference>
<dbReference type="Gene3D" id="1.20.1050.10">
    <property type="match status" value="1"/>
</dbReference>
<dbReference type="SFLD" id="SFLDG00358">
    <property type="entry name" value="Main_(cytGST)"/>
    <property type="match status" value="1"/>
</dbReference>
<reference evidence="7" key="1">
    <citation type="submission" date="2015-07" db="EMBL/GenBank/DDBJ databases">
        <authorList>
            <person name="Rodrigo-Torres Lidia"/>
            <person name="Arahal R.David."/>
        </authorList>
    </citation>
    <scope>NUCLEOTIDE SEQUENCE [LARGE SCALE GENOMIC DNA]</scope>
    <source>
        <strain evidence="7">CECT 4801</strain>
    </source>
</reference>
<dbReference type="GO" id="GO:0004364">
    <property type="term" value="F:glutathione transferase activity"/>
    <property type="evidence" value="ECO:0007669"/>
    <property type="project" value="UniProtKB-EC"/>
</dbReference>
<evidence type="ECO:0000313" key="7">
    <source>
        <dbReference type="Proteomes" id="UP000048926"/>
    </source>
</evidence>
<evidence type="ECO:0000256" key="2">
    <source>
        <dbReference type="ARBA" id="ARBA00022679"/>
    </source>
</evidence>
<dbReference type="SFLD" id="SFLDG01152">
    <property type="entry name" value="Main.3:_Omega-_and_Tau-like"/>
    <property type="match status" value="1"/>
</dbReference>
<evidence type="ECO:0000256" key="3">
    <source>
        <dbReference type="ARBA" id="ARBA00047960"/>
    </source>
</evidence>
<dbReference type="InterPro" id="IPR036282">
    <property type="entry name" value="Glutathione-S-Trfase_C_sf"/>
</dbReference>
<evidence type="ECO:0000259" key="5">
    <source>
        <dbReference type="PROSITE" id="PS50405"/>
    </source>
</evidence>
<keyword evidence="7" id="KW-1185">Reference proteome</keyword>
<dbReference type="InterPro" id="IPR036249">
    <property type="entry name" value="Thioredoxin-like_sf"/>
</dbReference>
<evidence type="ECO:0000256" key="1">
    <source>
        <dbReference type="ARBA" id="ARBA00012452"/>
    </source>
</evidence>
<dbReference type="InterPro" id="IPR004045">
    <property type="entry name" value="Glutathione_S-Trfase_N"/>
</dbReference>
<dbReference type="PANTHER" id="PTHR43968">
    <property type="match status" value="1"/>
</dbReference>
<organism evidence="6 7">
    <name type="scientific">Roseibium aggregatum</name>
    <dbReference type="NCBI Taxonomy" id="187304"/>
    <lineage>
        <taxon>Bacteria</taxon>
        <taxon>Pseudomonadati</taxon>
        <taxon>Pseudomonadota</taxon>
        <taxon>Alphaproteobacteria</taxon>
        <taxon>Hyphomicrobiales</taxon>
        <taxon>Stappiaceae</taxon>
        <taxon>Roseibium</taxon>
    </lineage>
</organism>
<dbReference type="STRING" id="187304.B0E33_06275"/>
<dbReference type="PROSITE" id="PS50404">
    <property type="entry name" value="GST_NTER"/>
    <property type="match status" value="1"/>
</dbReference>
<feature type="domain" description="GST C-terminal" evidence="5">
    <location>
        <begin position="86"/>
        <end position="209"/>
    </location>
</feature>
<dbReference type="SFLD" id="SFLDS00019">
    <property type="entry name" value="Glutathione_Transferase_(cytos"/>
    <property type="match status" value="1"/>
</dbReference>
<dbReference type="Gene3D" id="3.40.30.10">
    <property type="entry name" value="Glutaredoxin"/>
    <property type="match status" value="1"/>
</dbReference>
<dbReference type="PANTHER" id="PTHR43968:SF6">
    <property type="entry name" value="GLUTATHIONE S-TRANSFERASE OMEGA"/>
    <property type="match status" value="1"/>
</dbReference>
<dbReference type="GO" id="GO:0005737">
    <property type="term" value="C:cytoplasm"/>
    <property type="evidence" value="ECO:0007669"/>
    <property type="project" value="TreeGrafter"/>
</dbReference>
<dbReference type="RefSeq" id="WP_055659397.1">
    <property type="nucleotide sequence ID" value="NZ_CXST01000002.1"/>
</dbReference>
<dbReference type="SUPFAM" id="SSF52833">
    <property type="entry name" value="Thioredoxin-like"/>
    <property type="match status" value="1"/>
</dbReference>
<dbReference type="SUPFAM" id="SSF47616">
    <property type="entry name" value="GST C-terminal domain-like"/>
    <property type="match status" value="1"/>
</dbReference>
<accession>A0A0M6Y5K9</accession>
<sequence length="234" mass="26387">MPDTLTLISHALCPYVQRAAIVLHEKNVPFDRVTIDLADKPDWFRAASPLGKVPLLKLGGDRYLFESAPIVEFLDETEGSRLHPEDPAERARHRAYIEFASQILNGIGALYNARDDTGFYAAGEALRAKFRHLEGELDPDGPFFAGRAFSLVDAAFAPVFRYFDVFETFLTLEMFDDLDRVLAWRGKLAARTSVQEAVTADYPALLTAFLQNRNSWISQLLDLRSRERSLLVAH</sequence>
<evidence type="ECO:0000313" key="6">
    <source>
        <dbReference type="EMBL" id="CTQ44968.1"/>
    </source>
</evidence>
<dbReference type="InterPro" id="IPR050983">
    <property type="entry name" value="GST_Omega/HSP26"/>
</dbReference>
<dbReference type="Pfam" id="PF13410">
    <property type="entry name" value="GST_C_2"/>
    <property type="match status" value="1"/>
</dbReference>
<dbReference type="AlphaFoldDB" id="A0A0M6Y5K9"/>
<comment type="catalytic activity">
    <reaction evidence="3">
        <text>RX + glutathione = an S-substituted glutathione + a halide anion + H(+)</text>
        <dbReference type="Rhea" id="RHEA:16437"/>
        <dbReference type="ChEBI" id="CHEBI:15378"/>
        <dbReference type="ChEBI" id="CHEBI:16042"/>
        <dbReference type="ChEBI" id="CHEBI:17792"/>
        <dbReference type="ChEBI" id="CHEBI:57925"/>
        <dbReference type="ChEBI" id="CHEBI:90779"/>
        <dbReference type="EC" id="2.5.1.18"/>
    </reaction>
</comment>
<dbReference type="EMBL" id="CXST01000002">
    <property type="protein sequence ID" value="CTQ44968.1"/>
    <property type="molecule type" value="Genomic_DNA"/>
</dbReference>
<name>A0A0M6Y5K9_9HYPH</name>
<dbReference type="Proteomes" id="UP000048926">
    <property type="component" value="Unassembled WGS sequence"/>
</dbReference>
<dbReference type="InterPro" id="IPR040079">
    <property type="entry name" value="Glutathione_S-Trfase"/>
</dbReference>
<dbReference type="PROSITE" id="PS50405">
    <property type="entry name" value="GST_CTER"/>
    <property type="match status" value="1"/>
</dbReference>
<gene>
    <name evidence="6" type="ORF">LAL4801_03415</name>
</gene>
<feature type="domain" description="GST N-terminal" evidence="4">
    <location>
        <begin position="3"/>
        <end position="82"/>
    </location>
</feature>
<dbReference type="InterPro" id="IPR010987">
    <property type="entry name" value="Glutathione-S-Trfase_C-like"/>
</dbReference>